<reference evidence="3" key="1">
    <citation type="submission" date="2019-07" db="EMBL/GenBank/DDBJ databases">
        <title>Chitinimonas sp. nov., isolated from Ny-Alesund, arctica soil.</title>
        <authorList>
            <person name="Xu Q."/>
            <person name="Peng F."/>
        </authorList>
    </citation>
    <scope>NUCLEOTIDE SEQUENCE [LARGE SCALE GENOMIC DNA]</scope>
    <source>
        <strain evidence="3">R3-44</strain>
    </source>
</reference>
<dbReference type="SUPFAM" id="SSF52047">
    <property type="entry name" value="RNI-like"/>
    <property type="match status" value="1"/>
</dbReference>
<evidence type="ECO:0000256" key="1">
    <source>
        <dbReference type="SAM" id="MobiDB-lite"/>
    </source>
</evidence>
<dbReference type="InterPro" id="IPR052394">
    <property type="entry name" value="LRR-containing"/>
</dbReference>
<evidence type="ECO:0000313" key="2">
    <source>
        <dbReference type="EMBL" id="QDQ25430.1"/>
    </source>
</evidence>
<feature type="region of interest" description="Disordered" evidence="1">
    <location>
        <begin position="597"/>
        <end position="647"/>
    </location>
</feature>
<proteinExistence type="predicted"/>
<sequence>MQPSRIVPHPQSPGTMQARLNTLAHPAQQAVLDRLRRQDPTFLSLRLCTDKYQYVEVGTNLRPLVAPDPPFRDCENPMETPSRNTFEFGIDDGDLMDTCNPGVLRDFANAIAENTTLEKLTLERTLLDRANVDPLCHALMRNPSLRELHLKHVRLDPAGLAMLFRTIAASRLHTLTLENLPLDRNDTRNLCKALVECETLECLSLIKNELTGPCAVTLAGLLKNHAGPRTLILRDNPIQAVGAHALAGALTHNRSLDTLILDYCQTRSSGINALMEALQVNTHLRVLHFYRNHLYMDDAISDHCGKTMAKTLAVNRHLTELGLGQCGLNAGFAKHLCAGLANASRLAVLNLDHNGIFGGREVAKALGLALKSNTSLTTLLLTNCKIENLAWNLLSEGLAGNPHSRLHSLYLGGNEISDIPLRTAFDVTRQRVLTFNPPETVPLDSFEHIAASEAVLRVDLFGCKFKDFTLEKQLAPALRRHRQAAETKLAALTKAGQQAMDANRFKLASEKFREAHQLQHGHREHGLMTTPRLKTDFPVSDSLAQAERVFFAANRQAGRGWAALESKLPIVARAIFQNALALCADCEQARWGLEALDKQSPPAPGDSMGNADLPVESAATRPLLPRFSDPPMRKDKGKERDYGGWVA</sequence>
<accession>A0A516SBA9</accession>
<name>A0A516SBA9_9NEIS</name>
<dbReference type="AlphaFoldDB" id="A0A516SBA9"/>
<keyword evidence="3" id="KW-1185">Reference proteome</keyword>
<dbReference type="InterPro" id="IPR032675">
    <property type="entry name" value="LRR_dom_sf"/>
</dbReference>
<dbReference type="RefSeq" id="WP_143856355.1">
    <property type="nucleotide sequence ID" value="NZ_CP041730.1"/>
</dbReference>
<dbReference type="Proteomes" id="UP000317550">
    <property type="component" value="Chromosome"/>
</dbReference>
<feature type="compositionally biased region" description="Basic and acidic residues" evidence="1">
    <location>
        <begin position="631"/>
        <end position="647"/>
    </location>
</feature>
<dbReference type="KEGG" id="cari:FNU76_03140"/>
<protein>
    <recommendedName>
        <fullName evidence="4">GALA protein</fullName>
    </recommendedName>
</protein>
<dbReference type="EMBL" id="CP041730">
    <property type="protein sequence ID" value="QDQ25430.1"/>
    <property type="molecule type" value="Genomic_DNA"/>
</dbReference>
<evidence type="ECO:0000313" key="3">
    <source>
        <dbReference type="Proteomes" id="UP000317550"/>
    </source>
</evidence>
<dbReference type="PANTHER" id="PTHR24114:SF2">
    <property type="entry name" value="F-BOX DOMAIN-CONTAINING PROTEIN-RELATED"/>
    <property type="match status" value="1"/>
</dbReference>
<dbReference type="Gene3D" id="3.80.10.10">
    <property type="entry name" value="Ribonuclease Inhibitor"/>
    <property type="match status" value="2"/>
</dbReference>
<gene>
    <name evidence="2" type="ORF">FNU76_03140</name>
</gene>
<dbReference type="SMART" id="SM00368">
    <property type="entry name" value="LRR_RI"/>
    <property type="match status" value="7"/>
</dbReference>
<organism evidence="2 3">
    <name type="scientific">Chitinimonas arctica</name>
    <dbReference type="NCBI Taxonomy" id="2594795"/>
    <lineage>
        <taxon>Bacteria</taxon>
        <taxon>Pseudomonadati</taxon>
        <taxon>Pseudomonadota</taxon>
        <taxon>Betaproteobacteria</taxon>
        <taxon>Neisseriales</taxon>
        <taxon>Chitinibacteraceae</taxon>
        <taxon>Chitinimonas</taxon>
    </lineage>
</organism>
<evidence type="ECO:0008006" key="4">
    <source>
        <dbReference type="Google" id="ProtNLM"/>
    </source>
</evidence>
<dbReference type="PANTHER" id="PTHR24114">
    <property type="entry name" value="LEUCINE RICH REPEAT FAMILY PROTEIN"/>
    <property type="match status" value="1"/>
</dbReference>